<evidence type="ECO:0000313" key="5">
    <source>
        <dbReference type="EMBL" id="KAG2495587.1"/>
    </source>
</evidence>
<evidence type="ECO:0000256" key="3">
    <source>
        <dbReference type="ARBA" id="ARBA00023034"/>
    </source>
</evidence>
<dbReference type="PANTHER" id="PTHR11062:SF376">
    <property type="entry name" value="EXOSTOSIN FAMILY PROTEIN"/>
    <property type="match status" value="1"/>
</dbReference>
<gene>
    <name evidence="5" type="ORF">HYH03_006187</name>
</gene>
<evidence type="ECO:0000259" key="4">
    <source>
        <dbReference type="Pfam" id="PF03016"/>
    </source>
</evidence>
<dbReference type="Proteomes" id="UP000612055">
    <property type="component" value="Unassembled WGS sequence"/>
</dbReference>
<evidence type="ECO:0000256" key="1">
    <source>
        <dbReference type="ARBA" id="ARBA00004323"/>
    </source>
</evidence>
<organism evidence="5 6">
    <name type="scientific">Edaphochlamys debaryana</name>
    <dbReference type="NCBI Taxonomy" id="47281"/>
    <lineage>
        <taxon>Eukaryota</taxon>
        <taxon>Viridiplantae</taxon>
        <taxon>Chlorophyta</taxon>
        <taxon>core chlorophytes</taxon>
        <taxon>Chlorophyceae</taxon>
        <taxon>CS clade</taxon>
        <taxon>Chlamydomonadales</taxon>
        <taxon>Chlamydomonadales incertae sedis</taxon>
        <taxon>Edaphochlamys</taxon>
    </lineage>
</organism>
<reference evidence="5" key="1">
    <citation type="journal article" date="2020" name="bioRxiv">
        <title>Comparative genomics of Chlamydomonas.</title>
        <authorList>
            <person name="Craig R.J."/>
            <person name="Hasan A.R."/>
            <person name="Ness R.W."/>
            <person name="Keightley P.D."/>
        </authorList>
    </citation>
    <scope>NUCLEOTIDE SEQUENCE</scope>
    <source>
        <strain evidence="5">CCAP 11/70</strain>
    </source>
</reference>
<protein>
    <recommendedName>
        <fullName evidence="4">Exostosin GT47 domain-containing protein</fullName>
    </recommendedName>
</protein>
<keyword evidence="6" id="KW-1185">Reference proteome</keyword>
<evidence type="ECO:0000256" key="2">
    <source>
        <dbReference type="ARBA" id="ARBA00010271"/>
    </source>
</evidence>
<dbReference type="OrthoDB" id="527242at2759"/>
<comment type="similarity">
    <text evidence="2">Belongs to the glycosyltransferase 47 family.</text>
</comment>
<dbReference type="Pfam" id="PF03016">
    <property type="entry name" value="Exostosin_GT47"/>
    <property type="match status" value="1"/>
</dbReference>
<sequence>MLPPSGRVILLAELNLKDLALRCRGLAFSSVRKCTSSINWCINGCNGAGECIAGVCKCNPGTFGADCFLSLGPDGKPRLLADRGYTPRARGPRVYVYELPPEITTWRNAVGVDRPTARLFLERLTATGARVADGDTADWWFIPVTLRRAADAQDLAEALHYIRLTQPWFNRTQGHRHFVMAVTDLGRSEIDHPRTLGDLTQNITFVTYWGLTQDRPSAGIRPWTASHRNATDIVLPVFISPGKLRRMGAYSGRNHPKYDLKAPPAELERNGPTLYFAGRICGDMSDPRRDGVWPNCATPNNAGYSGGTRQLVHYHHWNRTGFLIKPTGIGGKNPLNATDLMYGTHMLTSKFCFGALGGGHAQRQIQAALAGCVPVLIEDNVLESFEPYLDWNEFGVRVAEADIPRLHRILAAVTPEEYGRKVSRLRCAAQHLAFSTVTGSTMGESGRFDAFETLLEVLRAKAEHPGVAPEGLRRADARLDAFMECRGEEEGEGDGSGLRVVERKDGASSAAGARAGQPQLLCSVSPFDAGDPDVRMCSKVFDLSFRPYGPSAGLMCEASTDLVACPRPWS</sequence>
<dbReference type="EMBL" id="JAEHOE010000023">
    <property type="protein sequence ID" value="KAG2495587.1"/>
    <property type="molecule type" value="Genomic_DNA"/>
</dbReference>
<name>A0A835Y322_9CHLO</name>
<comment type="subcellular location">
    <subcellularLocation>
        <location evidence="1">Golgi apparatus membrane</location>
        <topology evidence="1">Single-pass type II membrane protein</topology>
    </subcellularLocation>
</comment>
<dbReference type="InterPro" id="IPR004263">
    <property type="entry name" value="Exostosin"/>
</dbReference>
<feature type="domain" description="Exostosin GT47" evidence="4">
    <location>
        <begin position="90"/>
        <end position="412"/>
    </location>
</feature>
<accession>A0A835Y322</accession>
<dbReference type="PANTHER" id="PTHR11062">
    <property type="entry name" value="EXOSTOSIN HEPARAN SULFATE GLYCOSYLTRANSFERASE -RELATED"/>
    <property type="match status" value="1"/>
</dbReference>
<dbReference type="InterPro" id="IPR040911">
    <property type="entry name" value="Exostosin_GT47"/>
</dbReference>
<dbReference type="AlphaFoldDB" id="A0A835Y322"/>
<comment type="caution">
    <text evidence="5">The sequence shown here is derived from an EMBL/GenBank/DDBJ whole genome shotgun (WGS) entry which is preliminary data.</text>
</comment>
<keyword evidence="3" id="KW-0333">Golgi apparatus</keyword>
<dbReference type="GO" id="GO:0016757">
    <property type="term" value="F:glycosyltransferase activity"/>
    <property type="evidence" value="ECO:0007669"/>
    <property type="project" value="InterPro"/>
</dbReference>
<dbReference type="GO" id="GO:0000139">
    <property type="term" value="C:Golgi membrane"/>
    <property type="evidence" value="ECO:0007669"/>
    <property type="project" value="UniProtKB-SubCell"/>
</dbReference>
<proteinExistence type="inferred from homology"/>
<evidence type="ECO:0000313" key="6">
    <source>
        <dbReference type="Proteomes" id="UP000612055"/>
    </source>
</evidence>